<sequence>MQGRVIAIGSSAHGIETLQRLVSRLPKDLPAPVLIAQHSSPQSPGFLPEILSRAGPLPAAHAREGEIMAPGHIYVAPPDRHLLLRKEGRLHLSQGPRENNARPAVDATFRSVALACGPAAVGVVLTGFLDDGTAGLLTIKDCGGVAVVQDPDEALAPSMPRSALRHVSVDHCCTIEVMASRLAELARDAPAQRHDGCDLVQARFENALAEGRLGPPERELFDRLAQAAGLNCPDCRSALYELQDCRLTRFRCRCGHAFSAHTLLSRQAQVRADLLASLLGALIEESGLARRLALEDCSSNADARPVQALFERADRLDGYAARLAEWIDTPVGE</sequence>
<evidence type="ECO:0000313" key="7">
    <source>
        <dbReference type="Proteomes" id="UP000574067"/>
    </source>
</evidence>
<evidence type="ECO:0000256" key="4">
    <source>
        <dbReference type="PROSITE-ProRule" id="PRU00050"/>
    </source>
</evidence>
<reference evidence="6 7" key="1">
    <citation type="submission" date="2020-04" db="EMBL/GenBank/DDBJ databases">
        <title>Azohydromonas sp. isolated from soil.</title>
        <authorList>
            <person name="Dahal R.H."/>
        </authorList>
    </citation>
    <scope>NUCLEOTIDE SEQUENCE [LARGE SCALE GENOMIC DNA]</scope>
    <source>
        <strain evidence="6 7">G-1-1-14</strain>
    </source>
</reference>
<protein>
    <recommendedName>
        <fullName evidence="2">protein-glutamate methylesterase</fullName>
        <ecNumber evidence="2">3.1.1.61</ecNumber>
    </recommendedName>
</protein>
<gene>
    <name evidence="6" type="ORF">HHL10_24835</name>
</gene>
<feature type="active site" evidence="4">
    <location>
        <position position="11"/>
    </location>
</feature>
<name>A0A848FFJ2_9BURK</name>
<dbReference type="Pfam" id="PF01339">
    <property type="entry name" value="CheB_methylest"/>
    <property type="match status" value="1"/>
</dbReference>
<comment type="catalytic activity">
    <reaction evidence="3">
        <text>[protein]-L-glutamate 5-O-methyl ester + H2O = L-glutamyl-[protein] + methanol + H(+)</text>
        <dbReference type="Rhea" id="RHEA:23236"/>
        <dbReference type="Rhea" id="RHEA-COMP:10208"/>
        <dbReference type="Rhea" id="RHEA-COMP:10311"/>
        <dbReference type="ChEBI" id="CHEBI:15377"/>
        <dbReference type="ChEBI" id="CHEBI:15378"/>
        <dbReference type="ChEBI" id="CHEBI:17790"/>
        <dbReference type="ChEBI" id="CHEBI:29973"/>
        <dbReference type="ChEBI" id="CHEBI:82795"/>
        <dbReference type="EC" id="3.1.1.61"/>
    </reaction>
</comment>
<keyword evidence="7" id="KW-1185">Reference proteome</keyword>
<accession>A0A848FFJ2</accession>
<dbReference type="PROSITE" id="PS50122">
    <property type="entry name" value="CHEB"/>
    <property type="match status" value="1"/>
</dbReference>
<evidence type="ECO:0000256" key="3">
    <source>
        <dbReference type="ARBA" id="ARBA00048267"/>
    </source>
</evidence>
<dbReference type="GO" id="GO:0008984">
    <property type="term" value="F:protein-glutamate methylesterase activity"/>
    <property type="evidence" value="ECO:0007669"/>
    <property type="project" value="UniProtKB-EC"/>
</dbReference>
<dbReference type="SUPFAM" id="SSF52738">
    <property type="entry name" value="Methylesterase CheB, C-terminal domain"/>
    <property type="match status" value="1"/>
</dbReference>
<evidence type="ECO:0000259" key="5">
    <source>
        <dbReference type="PROSITE" id="PS50122"/>
    </source>
</evidence>
<keyword evidence="1 4" id="KW-0378">Hydrolase</keyword>
<dbReference type="InterPro" id="IPR000673">
    <property type="entry name" value="Sig_transdc_resp-reg_Me-estase"/>
</dbReference>
<dbReference type="EMBL" id="JABBFW010000028">
    <property type="protein sequence ID" value="NML18198.1"/>
    <property type="molecule type" value="Genomic_DNA"/>
</dbReference>
<dbReference type="AlphaFoldDB" id="A0A848FFJ2"/>
<dbReference type="Gene3D" id="3.40.50.180">
    <property type="entry name" value="Methylesterase CheB, C-terminal domain"/>
    <property type="match status" value="1"/>
</dbReference>
<dbReference type="GO" id="GO:0000156">
    <property type="term" value="F:phosphorelay response regulator activity"/>
    <property type="evidence" value="ECO:0007669"/>
    <property type="project" value="InterPro"/>
</dbReference>
<dbReference type="RefSeq" id="WP_169163095.1">
    <property type="nucleotide sequence ID" value="NZ_JABBFW010000028.1"/>
</dbReference>
<dbReference type="InterPro" id="IPR035909">
    <property type="entry name" value="CheB_C"/>
</dbReference>
<proteinExistence type="predicted"/>
<dbReference type="GO" id="GO:0006935">
    <property type="term" value="P:chemotaxis"/>
    <property type="evidence" value="ECO:0007669"/>
    <property type="project" value="UniProtKB-UniRule"/>
</dbReference>
<dbReference type="EC" id="3.1.1.61" evidence="2"/>
<dbReference type="PANTHER" id="PTHR42872">
    <property type="entry name" value="PROTEIN-GLUTAMATE METHYLESTERASE/PROTEIN-GLUTAMINE GLUTAMINASE"/>
    <property type="match status" value="1"/>
</dbReference>
<keyword evidence="4" id="KW-0145">Chemotaxis</keyword>
<feature type="active site" evidence="4">
    <location>
        <position position="131"/>
    </location>
</feature>
<feature type="domain" description="CheB-type methylesterase" evidence="5">
    <location>
        <begin position="1"/>
        <end position="189"/>
    </location>
</feature>
<dbReference type="InterPro" id="IPR011247">
    <property type="entry name" value="Chemotax_prot-Glu_Me-esterase"/>
</dbReference>
<evidence type="ECO:0000256" key="2">
    <source>
        <dbReference type="ARBA" id="ARBA00039140"/>
    </source>
</evidence>
<comment type="caution">
    <text evidence="6">The sequence shown here is derived from an EMBL/GenBank/DDBJ whole genome shotgun (WGS) entry which is preliminary data.</text>
</comment>
<feature type="active site" evidence="4">
    <location>
        <position position="38"/>
    </location>
</feature>
<evidence type="ECO:0000256" key="1">
    <source>
        <dbReference type="ARBA" id="ARBA00022801"/>
    </source>
</evidence>
<dbReference type="CDD" id="cd16433">
    <property type="entry name" value="CheB"/>
    <property type="match status" value="1"/>
</dbReference>
<organism evidence="6 7">
    <name type="scientific">Azohydromonas caseinilytica</name>
    <dbReference type="NCBI Taxonomy" id="2728836"/>
    <lineage>
        <taxon>Bacteria</taxon>
        <taxon>Pseudomonadati</taxon>
        <taxon>Pseudomonadota</taxon>
        <taxon>Betaproteobacteria</taxon>
        <taxon>Burkholderiales</taxon>
        <taxon>Sphaerotilaceae</taxon>
        <taxon>Azohydromonas</taxon>
    </lineage>
</organism>
<dbReference type="GO" id="GO:0005737">
    <property type="term" value="C:cytoplasm"/>
    <property type="evidence" value="ECO:0007669"/>
    <property type="project" value="InterPro"/>
</dbReference>
<dbReference type="PANTHER" id="PTHR42872:SF6">
    <property type="entry name" value="PROTEIN-GLUTAMATE METHYLESTERASE_PROTEIN-GLUTAMINE GLUTAMINASE"/>
    <property type="match status" value="1"/>
</dbReference>
<evidence type="ECO:0000313" key="6">
    <source>
        <dbReference type="EMBL" id="NML18198.1"/>
    </source>
</evidence>
<dbReference type="PIRSF" id="PIRSF036461">
    <property type="entry name" value="Chmtx_methlestr"/>
    <property type="match status" value="1"/>
</dbReference>
<dbReference type="Proteomes" id="UP000574067">
    <property type="component" value="Unassembled WGS sequence"/>
</dbReference>